<sequence>EMGKSHASHSENAKEFGEGSEELLSSADDTDEDDTDNEGLNGDNDQMALERRNSDAGAYALLATL</sequence>
<reference evidence="2 3" key="1">
    <citation type="submission" date="2011-02" db="EMBL/GenBank/DDBJ databases">
        <title>The Genome Sequence of Sphaeroforma arctica JP610.</title>
        <authorList>
            <consortium name="The Broad Institute Genome Sequencing Platform"/>
            <person name="Russ C."/>
            <person name="Cuomo C."/>
            <person name="Young S.K."/>
            <person name="Zeng Q."/>
            <person name="Gargeya S."/>
            <person name="Alvarado L."/>
            <person name="Berlin A."/>
            <person name="Chapman S.B."/>
            <person name="Chen Z."/>
            <person name="Freedman E."/>
            <person name="Gellesch M."/>
            <person name="Goldberg J."/>
            <person name="Griggs A."/>
            <person name="Gujja S."/>
            <person name="Heilman E."/>
            <person name="Heiman D."/>
            <person name="Howarth C."/>
            <person name="Mehta T."/>
            <person name="Neiman D."/>
            <person name="Pearson M."/>
            <person name="Roberts A."/>
            <person name="Saif S."/>
            <person name="Shea T."/>
            <person name="Shenoy N."/>
            <person name="Sisk P."/>
            <person name="Stolte C."/>
            <person name="Sykes S."/>
            <person name="White J."/>
            <person name="Yandava C."/>
            <person name="Burger G."/>
            <person name="Gray M.W."/>
            <person name="Holland P.W.H."/>
            <person name="King N."/>
            <person name="Lang F.B.F."/>
            <person name="Roger A.J."/>
            <person name="Ruiz-Trillo I."/>
            <person name="Haas B."/>
            <person name="Nusbaum C."/>
            <person name="Birren B."/>
        </authorList>
    </citation>
    <scope>NUCLEOTIDE SEQUENCE [LARGE SCALE GENOMIC DNA]</scope>
    <source>
        <strain evidence="2 3">JP610</strain>
    </source>
</reference>
<dbReference type="Proteomes" id="UP000054560">
    <property type="component" value="Unassembled WGS sequence"/>
</dbReference>
<proteinExistence type="predicted"/>
<dbReference type="EMBL" id="KQ250129">
    <property type="protein sequence ID" value="KNC70846.1"/>
    <property type="molecule type" value="Genomic_DNA"/>
</dbReference>
<feature type="region of interest" description="Disordered" evidence="1">
    <location>
        <begin position="1"/>
        <end position="56"/>
    </location>
</feature>
<accession>A0A0L0F2K3</accession>
<feature type="non-terminal residue" evidence="2">
    <location>
        <position position="1"/>
    </location>
</feature>
<dbReference type="GeneID" id="25917126"/>
<keyword evidence="3" id="KW-1185">Reference proteome</keyword>
<organism evidence="2 3">
    <name type="scientific">Sphaeroforma arctica JP610</name>
    <dbReference type="NCBI Taxonomy" id="667725"/>
    <lineage>
        <taxon>Eukaryota</taxon>
        <taxon>Ichthyosporea</taxon>
        <taxon>Ichthyophonida</taxon>
        <taxon>Sphaeroforma</taxon>
    </lineage>
</organism>
<name>A0A0L0F2K3_9EUKA</name>
<protein>
    <submittedName>
        <fullName evidence="2">Uncharacterized protein</fullName>
    </submittedName>
</protein>
<evidence type="ECO:0000256" key="1">
    <source>
        <dbReference type="SAM" id="MobiDB-lite"/>
    </source>
</evidence>
<feature type="compositionally biased region" description="Basic and acidic residues" evidence="1">
    <location>
        <begin position="1"/>
        <end position="17"/>
    </location>
</feature>
<feature type="non-terminal residue" evidence="2">
    <location>
        <position position="65"/>
    </location>
</feature>
<dbReference type="RefSeq" id="XP_014144748.1">
    <property type="nucleotide sequence ID" value="XM_014289273.1"/>
</dbReference>
<evidence type="ECO:0000313" key="2">
    <source>
        <dbReference type="EMBL" id="KNC70846.1"/>
    </source>
</evidence>
<feature type="compositionally biased region" description="Acidic residues" evidence="1">
    <location>
        <begin position="28"/>
        <end position="37"/>
    </location>
</feature>
<gene>
    <name evidence="2" type="ORF">SARC_16622</name>
</gene>
<dbReference type="AlphaFoldDB" id="A0A0L0F2K3"/>
<evidence type="ECO:0000313" key="3">
    <source>
        <dbReference type="Proteomes" id="UP000054560"/>
    </source>
</evidence>